<dbReference type="EMBL" id="JALLPJ020001413">
    <property type="protein sequence ID" value="KAL3764784.1"/>
    <property type="molecule type" value="Genomic_DNA"/>
</dbReference>
<name>A0ABD3MLH2_9STRA</name>
<organism evidence="1 2">
    <name type="scientific">Cyclotella atomus</name>
    <dbReference type="NCBI Taxonomy" id="382360"/>
    <lineage>
        <taxon>Eukaryota</taxon>
        <taxon>Sar</taxon>
        <taxon>Stramenopiles</taxon>
        <taxon>Ochrophyta</taxon>
        <taxon>Bacillariophyta</taxon>
        <taxon>Coscinodiscophyceae</taxon>
        <taxon>Thalassiosirophycidae</taxon>
        <taxon>Stephanodiscales</taxon>
        <taxon>Stephanodiscaceae</taxon>
        <taxon>Cyclotella</taxon>
    </lineage>
</organism>
<gene>
    <name evidence="1" type="ORF">ACHAWO_009599</name>
</gene>
<dbReference type="Proteomes" id="UP001530400">
    <property type="component" value="Unassembled WGS sequence"/>
</dbReference>
<accession>A0ABD3MLH2</accession>
<dbReference type="InterPro" id="IPR011333">
    <property type="entry name" value="SKP1/BTB/POZ_sf"/>
</dbReference>
<keyword evidence="2" id="KW-1185">Reference proteome</keyword>
<reference evidence="1 2" key="1">
    <citation type="submission" date="2024-10" db="EMBL/GenBank/DDBJ databases">
        <title>Updated reference genomes for cyclostephanoid diatoms.</title>
        <authorList>
            <person name="Roberts W.R."/>
            <person name="Alverson A.J."/>
        </authorList>
    </citation>
    <scope>NUCLEOTIDE SEQUENCE [LARGE SCALE GENOMIC DNA]</scope>
    <source>
        <strain evidence="1 2">AJA010-31</strain>
    </source>
</reference>
<evidence type="ECO:0000313" key="2">
    <source>
        <dbReference type="Proteomes" id="UP001530400"/>
    </source>
</evidence>
<dbReference type="Gene3D" id="3.30.710.10">
    <property type="entry name" value="Potassium Channel Kv1.1, Chain A"/>
    <property type="match status" value="1"/>
</dbReference>
<sequence>MAGQLVDSTRHRFLAGAIEIKNETIALERSACVCGQAAFSSTRSQSGGWPATMKILSQAPDVTVIVGTGEQQRQFECYGVQLAAASPVLDVMLSSGMIESEQKRIEFPDKNPADWEGTFLAREHENGWKYCDSHVDDAPLNGSNARALVPLFHELQMDIYLRKCDHVIYYTWLKDTAANRTPKESVRLLSFSAKYGLRNTKNCVEKFIVQELEQFFWACGCNPDNFDKSTVEELVELLRPMKVRDEVHRAKKQRIEDTIDMLKFAIQHNAQDLLQRSEHLIVSLFDEYEGGELFDYQEFNVKAAKDLVSLCLPIERSSAQESFSSARCPVAWNAMKRYYDVENKLKSVTFNSVSENECDMFSNLLFILVQNEAEKVNREIEAARWG</sequence>
<comment type="caution">
    <text evidence="1">The sequence shown here is derived from an EMBL/GenBank/DDBJ whole genome shotgun (WGS) entry which is preliminary data.</text>
</comment>
<dbReference type="AlphaFoldDB" id="A0ABD3MLH2"/>
<evidence type="ECO:0000313" key="1">
    <source>
        <dbReference type="EMBL" id="KAL3764784.1"/>
    </source>
</evidence>
<protein>
    <submittedName>
        <fullName evidence="1">Uncharacterized protein</fullName>
    </submittedName>
</protein>
<dbReference type="CDD" id="cd18186">
    <property type="entry name" value="BTB_POZ_ZBTB_KLHL-like"/>
    <property type="match status" value="1"/>
</dbReference>
<dbReference type="SUPFAM" id="SSF54695">
    <property type="entry name" value="POZ domain"/>
    <property type="match status" value="1"/>
</dbReference>
<proteinExistence type="predicted"/>